<gene>
    <name evidence="1" type="ORF">Ae201684_004272</name>
</gene>
<dbReference type="EMBL" id="VJMJ01000053">
    <property type="protein sequence ID" value="KAF0740271.1"/>
    <property type="molecule type" value="Genomic_DNA"/>
</dbReference>
<proteinExistence type="predicted"/>
<organism evidence="1 2">
    <name type="scientific">Aphanomyces euteiches</name>
    <dbReference type="NCBI Taxonomy" id="100861"/>
    <lineage>
        <taxon>Eukaryota</taxon>
        <taxon>Sar</taxon>
        <taxon>Stramenopiles</taxon>
        <taxon>Oomycota</taxon>
        <taxon>Saprolegniomycetes</taxon>
        <taxon>Saprolegniales</taxon>
        <taxon>Verrucalvaceae</taxon>
        <taxon>Aphanomyces</taxon>
    </lineage>
</organism>
<comment type="caution">
    <text evidence="1">The sequence shown here is derived from an EMBL/GenBank/DDBJ whole genome shotgun (WGS) entry which is preliminary data.</text>
</comment>
<name>A0A6G0XJH4_9STRA</name>
<accession>A0A6G0XJH4</accession>
<sequence length="168" mass="18519">MPSPPVFQPAMTISPSTKVLSALTLIEKVSSRDILSQSKLPQVTTATTDDGLLLKKTFKTQVPLTGARPFDNLTVDVEVVQDDVSGTYYCLTKWHGKSGVGHYQLEGPCSLKEAHEVFTGMNPSNEKFNTFWSTSIRVAVEGSRRFIRGYFMGKEEGEPIVFPTQVSS</sequence>
<protein>
    <submittedName>
        <fullName evidence="1">Uncharacterized protein</fullName>
    </submittedName>
</protein>
<dbReference type="AlphaFoldDB" id="A0A6G0XJH4"/>
<evidence type="ECO:0000313" key="2">
    <source>
        <dbReference type="Proteomes" id="UP000481153"/>
    </source>
</evidence>
<dbReference type="VEuPathDB" id="FungiDB:AeMF1_006824"/>
<keyword evidence="2" id="KW-1185">Reference proteome</keyword>
<evidence type="ECO:0000313" key="1">
    <source>
        <dbReference type="EMBL" id="KAF0740271.1"/>
    </source>
</evidence>
<dbReference type="Proteomes" id="UP000481153">
    <property type="component" value="Unassembled WGS sequence"/>
</dbReference>
<reference evidence="1 2" key="1">
    <citation type="submission" date="2019-07" db="EMBL/GenBank/DDBJ databases">
        <title>Genomics analysis of Aphanomyces spp. identifies a new class of oomycete effector associated with host adaptation.</title>
        <authorList>
            <person name="Gaulin E."/>
        </authorList>
    </citation>
    <scope>NUCLEOTIDE SEQUENCE [LARGE SCALE GENOMIC DNA]</scope>
    <source>
        <strain evidence="1 2">ATCC 201684</strain>
    </source>
</reference>